<accession>A0AAN8Z7X3</accession>
<dbReference type="PANTHER" id="PTHR15744:SF0">
    <property type="entry name" value="KH HOMOLOGY DOMAIN-CONTAINING PROTEIN 4"/>
    <property type="match status" value="1"/>
</dbReference>
<reference evidence="3 4" key="1">
    <citation type="submission" date="2023-12" db="EMBL/GenBank/DDBJ databases">
        <title>A high-quality genome assembly for Dillenia turbinata (Dilleniales).</title>
        <authorList>
            <person name="Chanderbali A."/>
        </authorList>
    </citation>
    <scope>NUCLEOTIDE SEQUENCE [LARGE SCALE GENOMIC DNA]</scope>
    <source>
        <strain evidence="3">LSX21</strain>
        <tissue evidence="3">Leaf</tissue>
    </source>
</reference>
<dbReference type="Pfam" id="PF22675">
    <property type="entry name" value="KH-I_KHDC4-BBP"/>
    <property type="match status" value="1"/>
</dbReference>
<evidence type="ECO:0000259" key="2">
    <source>
        <dbReference type="Pfam" id="PF22675"/>
    </source>
</evidence>
<dbReference type="InterPro" id="IPR036612">
    <property type="entry name" value="KH_dom_type_1_sf"/>
</dbReference>
<feature type="compositionally biased region" description="Low complexity" evidence="1">
    <location>
        <begin position="146"/>
        <end position="156"/>
    </location>
</feature>
<dbReference type="GO" id="GO:0005634">
    <property type="term" value="C:nucleus"/>
    <property type="evidence" value="ECO:0007669"/>
    <property type="project" value="InterPro"/>
</dbReference>
<evidence type="ECO:0000256" key="1">
    <source>
        <dbReference type="SAM" id="MobiDB-lite"/>
    </source>
</evidence>
<dbReference type="AlphaFoldDB" id="A0AAN8Z7X3"/>
<evidence type="ECO:0000313" key="3">
    <source>
        <dbReference type="EMBL" id="KAK6928097.1"/>
    </source>
</evidence>
<dbReference type="InterPro" id="IPR031121">
    <property type="entry name" value="RIK/BLOM7"/>
</dbReference>
<comment type="caution">
    <text evidence="3">The sequence shown here is derived from an EMBL/GenBank/DDBJ whole genome shotgun (WGS) entry which is preliminary data.</text>
</comment>
<keyword evidence="4" id="KW-1185">Reference proteome</keyword>
<dbReference type="PANTHER" id="PTHR15744">
    <property type="entry name" value="BLOM7"/>
    <property type="match status" value="1"/>
</dbReference>
<dbReference type="Proteomes" id="UP001370490">
    <property type="component" value="Unassembled WGS sequence"/>
</dbReference>
<gene>
    <name evidence="3" type="ORF">RJ641_006688</name>
</gene>
<proteinExistence type="predicted"/>
<evidence type="ECO:0000313" key="4">
    <source>
        <dbReference type="Proteomes" id="UP001370490"/>
    </source>
</evidence>
<organism evidence="3 4">
    <name type="scientific">Dillenia turbinata</name>
    <dbReference type="NCBI Taxonomy" id="194707"/>
    <lineage>
        <taxon>Eukaryota</taxon>
        <taxon>Viridiplantae</taxon>
        <taxon>Streptophyta</taxon>
        <taxon>Embryophyta</taxon>
        <taxon>Tracheophyta</taxon>
        <taxon>Spermatophyta</taxon>
        <taxon>Magnoliopsida</taxon>
        <taxon>eudicotyledons</taxon>
        <taxon>Gunneridae</taxon>
        <taxon>Pentapetalae</taxon>
        <taxon>Dilleniales</taxon>
        <taxon>Dilleniaceae</taxon>
        <taxon>Dillenia</taxon>
    </lineage>
</organism>
<name>A0AAN8Z7X3_9MAGN</name>
<dbReference type="GO" id="GO:0003723">
    <property type="term" value="F:RNA binding"/>
    <property type="evidence" value="ECO:0007669"/>
    <property type="project" value="InterPro"/>
</dbReference>
<feature type="domain" description="KHDC4/BBP-like KH-domain type I" evidence="2">
    <location>
        <begin position="19"/>
        <end position="69"/>
    </location>
</feature>
<dbReference type="Gene3D" id="3.30.1370.10">
    <property type="entry name" value="K Homology domain, type 1"/>
    <property type="match status" value="1"/>
</dbReference>
<sequence length="213" mass="22356">MGPCVAKNFNVQSGMCFWAGATVELRGRDSGNLESLHGEGGQEPLHLFLSSNSLKNLDDAKLLAENLLDTICAECGAFRVSSRKAYGAVPPLQQLLNGVHSSVNEIKANAFSAAGSISSAVGIYPQATPLQQVALALRQSPSPVTSAVSPANPAANMVTGLGVSSSSETERRPPHKRKFQESPVASKDPSKLHQKLPPALMARCSIHAGMNGE</sequence>
<feature type="non-terminal residue" evidence="3">
    <location>
        <position position="213"/>
    </location>
</feature>
<protein>
    <recommendedName>
        <fullName evidence="2">KHDC4/BBP-like KH-domain type I domain-containing protein</fullName>
    </recommendedName>
</protein>
<feature type="region of interest" description="Disordered" evidence="1">
    <location>
        <begin position="146"/>
        <end position="199"/>
    </location>
</feature>
<dbReference type="InterPro" id="IPR055256">
    <property type="entry name" value="KH_1_KHDC4/BBP-like"/>
</dbReference>
<dbReference type="EMBL" id="JBAMMX010000014">
    <property type="protein sequence ID" value="KAK6928097.1"/>
    <property type="molecule type" value="Genomic_DNA"/>
</dbReference>